<keyword evidence="9" id="KW-0449">Lipoprotein</keyword>
<dbReference type="Gene3D" id="3.90.1720.10">
    <property type="entry name" value="endopeptidase domain like (from Nostoc punctiforme)"/>
    <property type="match status" value="1"/>
</dbReference>
<evidence type="ECO:0000256" key="6">
    <source>
        <dbReference type="ARBA" id="ARBA00022807"/>
    </source>
</evidence>
<evidence type="ECO:0000256" key="5">
    <source>
        <dbReference type="ARBA" id="ARBA00022801"/>
    </source>
</evidence>
<evidence type="ECO:0000256" key="4">
    <source>
        <dbReference type="ARBA" id="ARBA00022729"/>
    </source>
</evidence>
<dbReference type="InterPro" id="IPR038765">
    <property type="entry name" value="Papain-like_cys_pep_sf"/>
</dbReference>
<reference evidence="12 13" key="1">
    <citation type="submission" date="2019-10" db="EMBL/GenBank/DDBJ databases">
        <title>Vibrio sp. nov., isolated from Coralline algae surface.</title>
        <authorList>
            <person name="Geng Y."/>
            <person name="Zhang X."/>
        </authorList>
    </citation>
    <scope>NUCLEOTIDE SEQUENCE [LARGE SCALE GENOMIC DNA]</scope>
    <source>
        <strain evidence="12 13">SM1977</strain>
    </source>
</reference>
<evidence type="ECO:0000256" key="2">
    <source>
        <dbReference type="ARBA" id="ARBA00007074"/>
    </source>
</evidence>
<dbReference type="GO" id="GO:0008234">
    <property type="term" value="F:cysteine-type peptidase activity"/>
    <property type="evidence" value="ECO:0007669"/>
    <property type="project" value="UniProtKB-KW"/>
</dbReference>
<keyword evidence="4 10" id="KW-0732">Signal</keyword>
<name>A0A5Q0TJ31_9VIBR</name>
<sequence>MSIFFRLIISLLFLILAGCASTPPPPLPHTNLQSKDLSALYNKWVGTPYRFGGQTRSGIDCSAFVQVTVMSLYQLNLPRTTELQSEQGVTIPEEQAAFGDLIFFKTGWNQRHVGFYLGDKKFLHASSSKGVMISRTDNPYWASVFWQFRRLTTM</sequence>
<keyword evidence="3" id="KW-0645">Protease</keyword>
<organism evidence="12 13">
    <name type="scientific">Vibrio algicola</name>
    <dbReference type="NCBI Taxonomy" id="2662262"/>
    <lineage>
        <taxon>Bacteria</taxon>
        <taxon>Pseudomonadati</taxon>
        <taxon>Pseudomonadota</taxon>
        <taxon>Gammaproteobacteria</taxon>
        <taxon>Vibrionales</taxon>
        <taxon>Vibrionaceae</taxon>
        <taxon>Vibrio</taxon>
    </lineage>
</organism>
<dbReference type="AlphaFoldDB" id="A0A5Q0TJ31"/>
<gene>
    <name evidence="12" type="ORF">GFB47_05805</name>
</gene>
<dbReference type="PROSITE" id="PS51257">
    <property type="entry name" value="PROKAR_LIPOPROTEIN"/>
    <property type="match status" value="1"/>
</dbReference>
<feature type="domain" description="NlpC/P60" evidence="11">
    <location>
        <begin position="31"/>
        <end position="152"/>
    </location>
</feature>
<dbReference type="PROSITE" id="PS51935">
    <property type="entry name" value="NLPC_P60"/>
    <property type="match status" value="1"/>
</dbReference>
<dbReference type="RefSeq" id="WP_153447117.1">
    <property type="nucleotide sequence ID" value="NZ_CP045699.1"/>
</dbReference>
<evidence type="ECO:0000256" key="10">
    <source>
        <dbReference type="SAM" id="SignalP"/>
    </source>
</evidence>
<protein>
    <submittedName>
        <fullName evidence="12">Hydrolase</fullName>
    </submittedName>
</protein>
<dbReference type="Proteomes" id="UP000348942">
    <property type="component" value="Chromosome 1"/>
</dbReference>
<keyword evidence="7" id="KW-0472">Membrane</keyword>
<evidence type="ECO:0000256" key="1">
    <source>
        <dbReference type="ARBA" id="ARBA00004635"/>
    </source>
</evidence>
<dbReference type="PANTHER" id="PTHR47360:SF3">
    <property type="entry name" value="MUREIN DD-ENDOPEPTIDASE MEPS_MUREIN LD-CARBOXYPEPTIDASE"/>
    <property type="match status" value="1"/>
</dbReference>
<evidence type="ECO:0000256" key="3">
    <source>
        <dbReference type="ARBA" id="ARBA00022670"/>
    </source>
</evidence>
<accession>A0A5Q0TJ31</accession>
<evidence type="ECO:0000259" key="11">
    <source>
        <dbReference type="PROSITE" id="PS51935"/>
    </source>
</evidence>
<feature type="signal peptide" evidence="10">
    <location>
        <begin position="1"/>
        <end position="22"/>
    </location>
</feature>
<evidence type="ECO:0000313" key="12">
    <source>
        <dbReference type="EMBL" id="QGA64967.1"/>
    </source>
</evidence>
<dbReference type="PANTHER" id="PTHR47360">
    <property type="entry name" value="MUREIN DD-ENDOPEPTIDASE MEPS/MUREIN LD-CARBOXYPEPTIDASE"/>
    <property type="match status" value="1"/>
</dbReference>
<dbReference type="SUPFAM" id="SSF54001">
    <property type="entry name" value="Cysteine proteinases"/>
    <property type="match status" value="1"/>
</dbReference>
<evidence type="ECO:0000256" key="8">
    <source>
        <dbReference type="ARBA" id="ARBA00023139"/>
    </source>
</evidence>
<dbReference type="Pfam" id="PF00877">
    <property type="entry name" value="NLPC_P60"/>
    <property type="match status" value="1"/>
</dbReference>
<evidence type="ECO:0000256" key="9">
    <source>
        <dbReference type="ARBA" id="ARBA00023288"/>
    </source>
</evidence>
<keyword evidence="6" id="KW-0788">Thiol protease</keyword>
<dbReference type="InterPro" id="IPR000064">
    <property type="entry name" value="NLP_P60_dom"/>
</dbReference>
<keyword evidence="5 12" id="KW-0378">Hydrolase</keyword>
<keyword evidence="8" id="KW-0564">Palmitate</keyword>
<comment type="similarity">
    <text evidence="2">Belongs to the peptidase C40 family.</text>
</comment>
<dbReference type="GO" id="GO:0016020">
    <property type="term" value="C:membrane"/>
    <property type="evidence" value="ECO:0007669"/>
    <property type="project" value="UniProtKB-SubCell"/>
</dbReference>
<feature type="chain" id="PRO_5024430578" evidence="10">
    <location>
        <begin position="23"/>
        <end position="154"/>
    </location>
</feature>
<proteinExistence type="inferred from homology"/>
<evidence type="ECO:0000256" key="7">
    <source>
        <dbReference type="ARBA" id="ARBA00023136"/>
    </source>
</evidence>
<comment type="subcellular location">
    <subcellularLocation>
        <location evidence="1">Membrane</location>
        <topology evidence="1">Lipid-anchor</topology>
    </subcellularLocation>
</comment>
<dbReference type="GO" id="GO:0006508">
    <property type="term" value="P:proteolysis"/>
    <property type="evidence" value="ECO:0007669"/>
    <property type="project" value="UniProtKB-KW"/>
</dbReference>
<keyword evidence="13" id="KW-1185">Reference proteome</keyword>
<dbReference type="EMBL" id="CP045699">
    <property type="protein sequence ID" value="QGA64967.1"/>
    <property type="molecule type" value="Genomic_DNA"/>
</dbReference>
<dbReference type="InterPro" id="IPR052062">
    <property type="entry name" value="Murein_DD/LD_carboxypeptidase"/>
</dbReference>
<evidence type="ECO:0000313" key="13">
    <source>
        <dbReference type="Proteomes" id="UP000348942"/>
    </source>
</evidence>